<gene>
    <name evidence="1" type="ORF">CTAYLR_007943</name>
</gene>
<organism evidence="1 2">
    <name type="scientific">Chrysophaeum taylorii</name>
    <dbReference type="NCBI Taxonomy" id="2483200"/>
    <lineage>
        <taxon>Eukaryota</taxon>
        <taxon>Sar</taxon>
        <taxon>Stramenopiles</taxon>
        <taxon>Ochrophyta</taxon>
        <taxon>Pelagophyceae</taxon>
        <taxon>Pelagomonadales</taxon>
        <taxon>Pelagomonadaceae</taxon>
        <taxon>Chrysophaeum</taxon>
    </lineage>
</organism>
<dbReference type="Proteomes" id="UP001230188">
    <property type="component" value="Unassembled WGS sequence"/>
</dbReference>
<dbReference type="Pfam" id="PF17784">
    <property type="entry name" value="Sulfotransfer_4"/>
    <property type="match status" value="1"/>
</dbReference>
<evidence type="ECO:0000313" key="2">
    <source>
        <dbReference type="Proteomes" id="UP001230188"/>
    </source>
</evidence>
<dbReference type="SUPFAM" id="SSF52540">
    <property type="entry name" value="P-loop containing nucleoside triphosphate hydrolases"/>
    <property type="match status" value="1"/>
</dbReference>
<dbReference type="AlphaFoldDB" id="A0AAD7XTP3"/>
<reference evidence="1" key="1">
    <citation type="submission" date="2023-01" db="EMBL/GenBank/DDBJ databases">
        <title>Metagenome sequencing of chrysophaentin producing Chrysophaeum taylorii.</title>
        <authorList>
            <person name="Davison J."/>
            <person name="Bewley C."/>
        </authorList>
    </citation>
    <scope>NUCLEOTIDE SEQUENCE</scope>
    <source>
        <strain evidence="1">NIES-1699</strain>
    </source>
</reference>
<accession>A0AAD7XTP3</accession>
<dbReference type="Gene3D" id="3.40.50.300">
    <property type="entry name" value="P-loop containing nucleotide triphosphate hydrolases"/>
    <property type="match status" value="1"/>
</dbReference>
<comment type="caution">
    <text evidence="1">The sequence shown here is derived from an EMBL/GenBank/DDBJ whole genome shotgun (WGS) entry which is preliminary data.</text>
</comment>
<keyword evidence="2" id="KW-1185">Reference proteome</keyword>
<protein>
    <recommendedName>
        <fullName evidence="3">Sulfotransferase family protein</fullName>
    </recommendedName>
</protein>
<evidence type="ECO:0000313" key="1">
    <source>
        <dbReference type="EMBL" id="KAJ8612385.1"/>
    </source>
</evidence>
<evidence type="ECO:0008006" key="3">
    <source>
        <dbReference type="Google" id="ProtNLM"/>
    </source>
</evidence>
<dbReference type="InterPro" id="IPR027417">
    <property type="entry name" value="P-loop_NTPase"/>
</dbReference>
<proteinExistence type="predicted"/>
<dbReference type="InterPro" id="IPR040632">
    <property type="entry name" value="Sulfotransfer_4"/>
</dbReference>
<dbReference type="EMBL" id="JAQMWT010000052">
    <property type="protein sequence ID" value="KAJ8612385.1"/>
    <property type="molecule type" value="Genomic_DNA"/>
</dbReference>
<name>A0AAD7XTP3_9STRA</name>
<sequence length="247" mass="28090">MLVAAAQGAAKKRDKIFCVGPGHTGTHTLEAMLKNLSYRSCHLHCLQKSWARETQQHDASSEVFTNFDAFMDAGDFADWRWLEQAFSTARFALNTRPLFEYLVSLYDHKRLRKNYTMTAAQLVGHVCGLAARQEEMLAHFDRPERRDRFAVVALTDPNVRGVVEWLARPRLNSHQAARLVTSSADLPERFGERGRPVALLFAQPHDAIARDFVRRALIDHGCPPAFWNDTLYSCCAKTLVDDCRQRS</sequence>